<keyword evidence="3 7" id="KW-0862">Zinc</keyword>
<dbReference type="FunFam" id="4.10.830.10:FF:000002">
    <property type="entry name" value="40S ribosomal protein S29"/>
    <property type="match status" value="1"/>
</dbReference>
<dbReference type="GO" id="GO:0008270">
    <property type="term" value="F:zinc ion binding"/>
    <property type="evidence" value="ECO:0007669"/>
    <property type="project" value="UniProtKB-UniRule"/>
</dbReference>
<evidence type="ECO:0000256" key="7">
    <source>
        <dbReference type="HAMAP-Rule" id="MF_01364"/>
    </source>
</evidence>
<dbReference type="InterPro" id="IPR043140">
    <property type="entry name" value="Ribosomal_uS14_sf"/>
</dbReference>
<comment type="cofactor">
    <cofactor evidence="7">
        <name>Zn(2+)</name>
        <dbReference type="ChEBI" id="CHEBI:29105"/>
    </cofactor>
    <text evidence="7">Binds 1 zinc ion per subunit.</text>
</comment>
<dbReference type="GO" id="GO:0022627">
    <property type="term" value="C:cytosolic small ribosomal subunit"/>
    <property type="evidence" value="ECO:0007669"/>
    <property type="project" value="TreeGrafter"/>
</dbReference>
<dbReference type="Pfam" id="PF00253">
    <property type="entry name" value="Ribosomal_S14"/>
    <property type="match status" value="1"/>
</dbReference>
<dbReference type="HOGENOM" id="CLU_177289_2_2_2"/>
<feature type="binding site" evidence="7">
    <location>
        <position position="40"/>
    </location>
    <ligand>
        <name>Zn(2+)</name>
        <dbReference type="ChEBI" id="CHEBI:29105"/>
    </ligand>
</feature>
<dbReference type="PROSITE" id="PS00527">
    <property type="entry name" value="RIBOSOMAL_S14"/>
    <property type="match status" value="1"/>
</dbReference>
<dbReference type="EMBL" id="CP003531">
    <property type="protein sequence ID" value="AFK50765.1"/>
    <property type="molecule type" value="Genomic_DNA"/>
</dbReference>
<keyword evidence="6 7" id="KW-0687">Ribonucleoprotein</keyword>
<proteinExistence type="inferred from homology"/>
<comment type="function">
    <text evidence="7">Binds 16S rRNA, required for the assembly of 30S particles.</text>
</comment>
<accession>I3TDC7</accession>
<evidence type="ECO:0000256" key="5">
    <source>
        <dbReference type="ARBA" id="ARBA00022980"/>
    </source>
</evidence>
<evidence type="ECO:0000256" key="4">
    <source>
        <dbReference type="ARBA" id="ARBA00022884"/>
    </source>
</evidence>
<feature type="binding site" evidence="7">
    <location>
        <position position="22"/>
    </location>
    <ligand>
        <name>Zn(2+)</name>
        <dbReference type="ChEBI" id="CHEBI:29105"/>
    </ligand>
</feature>
<dbReference type="GO" id="GO:0003735">
    <property type="term" value="F:structural constituent of ribosome"/>
    <property type="evidence" value="ECO:0007669"/>
    <property type="project" value="InterPro"/>
</dbReference>
<dbReference type="NCBIfam" id="NF004424">
    <property type="entry name" value="PRK05766.1"/>
    <property type="match status" value="1"/>
</dbReference>
<dbReference type="HAMAP" id="MF_01364_A">
    <property type="entry name" value="Ribosomal_uS14_2_A"/>
    <property type="match status" value="1"/>
</dbReference>
<dbReference type="InterPro" id="IPR001209">
    <property type="entry name" value="Ribosomal_uS14"/>
</dbReference>
<evidence type="ECO:0000256" key="1">
    <source>
        <dbReference type="ARBA" id="ARBA00022723"/>
    </source>
</evidence>
<dbReference type="STRING" id="1184251.TCELL_0340"/>
<dbReference type="InterPro" id="IPR018271">
    <property type="entry name" value="Ribosomal_uS14_CS"/>
</dbReference>
<keyword evidence="5 7" id="KW-0689">Ribosomal protein</keyword>
<keyword evidence="4 7" id="KW-0694">RNA-binding</keyword>
<protein>
    <recommendedName>
        <fullName evidence="7">Small ribosomal subunit protein uS14</fullName>
    </recommendedName>
</protein>
<sequence length="57" mass="6557">MVAVGKYRPPKERSYGKGSRRCQRCGARDAVIQAYGLYLCRQCFRELAYSIGFKKYG</sequence>
<dbReference type="eggNOG" id="arCOG00782">
    <property type="taxonomic scope" value="Archaea"/>
</dbReference>
<dbReference type="Proteomes" id="UP000005270">
    <property type="component" value="Chromosome"/>
</dbReference>
<gene>
    <name evidence="7" type="primary">rps14</name>
    <name evidence="8" type="ordered locus">TCELL_0340</name>
</gene>
<dbReference type="PANTHER" id="PTHR12010:SF2">
    <property type="entry name" value="40S RIBOSOMAL PROTEIN S29"/>
    <property type="match status" value="1"/>
</dbReference>
<feature type="binding site" evidence="7">
    <location>
        <position position="43"/>
    </location>
    <ligand>
        <name>Zn(2+)</name>
        <dbReference type="ChEBI" id="CHEBI:29105"/>
    </ligand>
</feature>
<dbReference type="PANTHER" id="PTHR12010">
    <property type="entry name" value="40S RIBOSOMAL PROTEIN S29"/>
    <property type="match status" value="1"/>
</dbReference>
<dbReference type="InterPro" id="IPR023676">
    <property type="entry name" value="Ribosomal_uS14_arc"/>
</dbReference>
<name>I3TDC7_THEC1</name>
<dbReference type="InterPro" id="IPR039744">
    <property type="entry name" value="RIbosomal_uS14_euk_arc"/>
</dbReference>
<dbReference type="InParanoid" id="I3TDC7"/>
<keyword evidence="9" id="KW-1185">Reference proteome</keyword>
<comment type="subunit">
    <text evidence="7">Part of the 30S ribosomal subunit.</text>
</comment>
<evidence type="ECO:0000256" key="6">
    <source>
        <dbReference type="ARBA" id="ARBA00023274"/>
    </source>
</evidence>
<dbReference type="FunCoup" id="I3TDC7">
    <property type="interactions" value="168"/>
</dbReference>
<feature type="binding site" evidence="7">
    <location>
        <position position="25"/>
    </location>
    <ligand>
        <name>Zn(2+)</name>
        <dbReference type="ChEBI" id="CHEBI:29105"/>
    </ligand>
</feature>
<keyword evidence="2 7" id="KW-0699">rRNA-binding</keyword>
<evidence type="ECO:0000256" key="3">
    <source>
        <dbReference type="ARBA" id="ARBA00022833"/>
    </source>
</evidence>
<evidence type="ECO:0000313" key="8">
    <source>
        <dbReference type="EMBL" id="AFK50765.1"/>
    </source>
</evidence>
<comment type="similarity">
    <text evidence="7">Belongs to the universal ribosomal protein uS14 family. Zinc-binding uS14 subfamily.</text>
</comment>
<dbReference type="Gene3D" id="4.10.830.10">
    <property type="entry name" value="30s Ribosomal Protein S14, Chain N"/>
    <property type="match status" value="1"/>
</dbReference>
<evidence type="ECO:0000256" key="2">
    <source>
        <dbReference type="ARBA" id="ARBA00022730"/>
    </source>
</evidence>
<keyword evidence="1 7" id="KW-0479">Metal-binding</keyword>
<dbReference type="GO" id="GO:0002181">
    <property type="term" value="P:cytoplasmic translation"/>
    <property type="evidence" value="ECO:0007669"/>
    <property type="project" value="TreeGrafter"/>
</dbReference>
<reference evidence="8 9" key="1">
    <citation type="journal article" date="2012" name="J. Bacteriol.">
        <title>Complete genome sequence of the hyperthermophilic cellulolytic Crenarchaeon 'Thermogladius cellulolyticus' 1633.</title>
        <authorList>
            <person name="Mardanov A.V."/>
            <person name="Kochetkova T.V."/>
            <person name="Beletsky A.V."/>
            <person name="Bonch-Osmolovskaya E.A."/>
            <person name="Ravin N.V."/>
            <person name="Skryabin K.G."/>
        </authorList>
    </citation>
    <scope>NUCLEOTIDE SEQUENCE [LARGE SCALE GENOMIC DNA]</scope>
    <source>
        <strain evidence="9">DSM 22663 / VKM B-2946 / 1633</strain>
    </source>
</reference>
<dbReference type="KEGG" id="thg:TCELL_0340"/>
<dbReference type="GO" id="GO:0019843">
    <property type="term" value="F:rRNA binding"/>
    <property type="evidence" value="ECO:0007669"/>
    <property type="project" value="UniProtKB-UniRule"/>
</dbReference>
<organism evidence="8 9">
    <name type="scientific">Thermogladius calderae (strain DSM 22663 / VKM B-2946 / 1633)</name>
    <dbReference type="NCBI Taxonomy" id="1184251"/>
    <lineage>
        <taxon>Archaea</taxon>
        <taxon>Thermoproteota</taxon>
        <taxon>Thermoprotei</taxon>
        <taxon>Desulfurococcales</taxon>
        <taxon>Desulfurococcaceae</taxon>
        <taxon>Thermogladius</taxon>
    </lineage>
</organism>
<dbReference type="AlphaFoldDB" id="I3TDC7"/>
<evidence type="ECO:0000313" key="9">
    <source>
        <dbReference type="Proteomes" id="UP000005270"/>
    </source>
</evidence>
<dbReference type="SUPFAM" id="SSF57716">
    <property type="entry name" value="Glucocorticoid receptor-like (DNA-binding domain)"/>
    <property type="match status" value="1"/>
</dbReference>